<organism evidence="2 3">
    <name type="scientific">Pararhizobium capsulatum DSM 1112</name>
    <dbReference type="NCBI Taxonomy" id="1121113"/>
    <lineage>
        <taxon>Bacteria</taxon>
        <taxon>Pseudomonadati</taxon>
        <taxon>Pseudomonadota</taxon>
        <taxon>Alphaproteobacteria</taxon>
        <taxon>Hyphomicrobiales</taxon>
        <taxon>Rhizobiaceae</taxon>
        <taxon>Rhizobium/Agrobacterium group</taxon>
        <taxon>Pararhizobium</taxon>
    </lineage>
</organism>
<feature type="region of interest" description="Disordered" evidence="1">
    <location>
        <begin position="87"/>
        <end position="106"/>
    </location>
</feature>
<proteinExistence type="predicted"/>
<reference evidence="2 3" key="1">
    <citation type="submission" date="2023-07" db="EMBL/GenBank/DDBJ databases">
        <title>Genomic Encyclopedia of Type Strains, Phase IV (KMG-IV): sequencing the most valuable type-strain genomes for metagenomic binning, comparative biology and taxonomic classification.</title>
        <authorList>
            <person name="Goeker M."/>
        </authorList>
    </citation>
    <scope>NUCLEOTIDE SEQUENCE [LARGE SCALE GENOMIC DNA]</scope>
    <source>
        <strain evidence="2 3">DSM 1112</strain>
    </source>
</reference>
<dbReference type="Proteomes" id="UP001230207">
    <property type="component" value="Unassembled WGS sequence"/>
</dbReference>
<protein>
    <submittedName>
        <fullName evidence="2">Uncharacterized protein</fullName>
    </submittedName>
</protein>
<evidence type="ECO:0000313" key="3">
    <source>
        <dbReference type="Proteomes" id="UP001230207"/>
    </source>
</evidence>
<evidence type="ECO:0000313" key="2">
    <source>
        <dbReference type="EMBL" id="MDQ0323716.1"/>
    </source>
</evidence>
<sequence>METDIEPIGTPNAVPSTFSCSRRHGGFGCADIRPTTASSLEFGPAMTGQPSMQGVSHYLAFLIRRAARSLENLKSAMAHWDSLDETAAASTNASQHASSLNTVVQP</sequence>
<name>A0ABU0BZM5_9HYPH</name>
<gene>
    <name evidence="2" type="ORF">QO002_005923</name>
</gene>
<comment type="caution">
    <text evidence="2">The sequence shown here is derived from an EMBL/GenBank/DDBJ whole genome shotgun (WGS) entry which is preliminary data.</text>
</comment>
<feature type="compositionally biased region" description="Polar residues" evidence="1">
    <location>
        <begin position="88"/>
        <end position="106"/>
    </location>
</feature>
<dbReference type="EMBL" id="JAUSVF010000004">
    <property type="protein sequence ID" value="MDQ0323716.1"/>
    <property type="molecule type" value="Genomic_DNA"/>
</dbReference>
<accession>A0ABU0BZM5</accession>
<keyword evidence="3" id="KW-1185">Reference proteome</keyword>
<dbReference type="RefSeq" id="WP_307236447.1">
    <property type="nucleotide sequence ID" value="NZ_JAUSVF010000004.1"/>
</dbReference>
<evidence type="ECO:0000256" key="1">
    <source>
        <dbReference type="SAM" id="MobiDB-lite"/>
    </source>
</evidence>